<dbReference type="CDD" id="cd00165">
    <property type="entry name" value="S4"/>
    <property type="match status" value="1"/>
</dbReference>
<reference evidence="8 9" key="1">
    <citation type="submission" date="2018-01" db="EMBL/GenBank/DDBJ databases">
        <title>Complete genome sequence of Bacteriovorax stolpii DSM12778.</title>
        <authorList>
            <person name="Tang B."/>
            <person name="Chang J."/>
        </authorList>
    </citation>
    <scope>NUCLEOTIDE SEQUENCE [LARGE SCALE GENOMIC DNA]</scope>
    <source>
        <strain evidence="8 9">DSM 12778</strain>
    </source>
</reference>
<protein>
    <recommendedName>
        <fullName evidence="6 7">Small ribosomal subunit protein uS4</fullName>
    </recommendedName>
</protein>
<dbReference type="PROSITE" id="PS50889">
    <property type="entry name" value="S4"/>
    <property type="match status" value="1"/>
</dbReference>
<evidence type="ECO:0000256" key="7">
    <source>
        <dbReference type="HAMAP-Rule" id="MF_01306"/>
    </source>
</evidence>
<evidence type="ECO:0000256" key="1">
    <source>
        <dbReference type="ARBA" id="ARBA00007465"/>
    </source>
</evidence>
<keyword evidence="4 7" id="KW-0689">Ribosomal protein</keyword>
<accession>A0A2K9NTM8</accession>
<dbReference type="NCBIfam" id="NF003717">
    <property type="entry name" value="PRK05327.1"/>
    <property type="match status" value="1"/>
</dbReference>
<dbReference type="Pfam" id="PF00163">
    <property type="entry name" value="Ribosomal_S4"/>
    <property type="match status" value="1"/>
</dbReference>
<sequence length="207" mass="23202">MARSTTGKSRFKIQRSLGIELPGLGKAGALERRPYGPGQHGNKRKKISDFAVRQKEKQKLRYHYGLREGQLVNYVKKAKKDKSRAWMDSLLITLESRLSNVIFRLNWAPSMLAANQMVSHGHVVVNGKKINVPGYTIKKGDVITLTDRGYASLNFTQAQATPRLPSVPACYSVDAKTAKVVDLPLPSDIPFEYAGQLVTEFYWKVKP</sequence>
<dbReference type="Gene3D" id="3.10.290.10">
    <property type="entry name" value="RNA-binding S4 domain"/>
    <property type="match status" value="1"/>
</dbReference>
<evidence type="ECO:0000256" key="3">
    <source>
        <dbReference type="ARBA" id="ARBA00022884"/>
    </source>
</evidence>
<evidence type="ECO:0000256" key="6">
    <source>
        <dbReference type="ARBA" id="ARBA00035254"/>
    </source>
</evidence>
<gene>
    <name evidence="7" type="primary">rpsD</name>
    <name evidence="8" type="ORF">C0V70_12195</name>
</gene>
<dbReference type="GO" id="GO:0006412">
    <property type="term" value="P:translation"/>
    <property type="evidence" value="ECO:0007669"/>
    <property type="project" value="UniProtKB-UniRule"/>
</dbReference>
<comment type="subunit">
    <text evidence="7">Part of the 30S ribosomal subunit. Contacts protein S5. The interaction surface between S4 and S5 is involved in control of translational fidelity.</text>
</comment>
<dbReference type="InterPro" id="IPR005709">
    <property type="entry name" value="Ribosomal_uS4_bac-type"/>
</dbReference>
<evidence type="ECO:0000256" key="4">
    <source>
        <dbReference type="ARBA" id="ARBA00022980"/>
    </source>
</evidence>
<comment type="similarity">
    <text evidence="1 7">Belongs to the universal ribosomal protein uS4 family.</text>
</comment>
<keyword evidence="5 7" id="KW-0687">Ribonucleoprotein</keyword>
<dbReference type="RefSeq" id="WP_102244139.1">
    <property type="nucleotide sequence ID" value="NZ_CP025704.1"/>
</dbReference>
<dbReference type="AlphaFoldDB" id="A0A2K9NTM8"/>
<dbReference type="Pfam" id="PF01479">
    <property type="entry name" value="S4"/>
    <property type="match status" value="1"/>
</dbReference>
<organism evidence="8 9">
    <name type="scientific">Bacteriovorax stolpii</name>
    <name type="common">Bdellovibrio stolpii</name>
    <dbReference type="NCBI Taxonomy" id="960"/>
    <lineage>
        <taxon>Bacteria</taxon>
        <taxon>Pseudomonadati</taxon>
        <taxon>Bdellovibrionota</taxon>
        <taxon>Bacteriovoracia</taxon>
        <taxon>Bacteriovoracales</taxon>
        <taxon>Bacteriovoracaceae</taxon>
        <taxon>Bacteriovorax</taxon>
    </lineage>
</organism>
<dbReference type="PANTHER" id="PTHR11831:SF4">
    <property type="entry name" value="SMALL RIBOSOMAL SUBUNIT PROTEIN US4M"/>
    <property type="match status" value="1"/>
</dbReference>
<dbReference type="Gene3D" id="1.10.1050.10">
    <property type="entry name" value="Ribosomal Protein S4 Delta 41, Chain A, domain 1"/>
    <property type="match status" value="1"/>
</dbReference>
<dbReference type="Proteomes" id="UP000235584">
    <property type="component" value="Chromosome"/>
</dbReference>
<keyword evidence="2 7" id="KW-0699">rRNA-binding</keyword>
<evidence type="ECO:0000256" key="5">
    <source>
        <dbReference type="ARBA" id="ARBA00023274"/>
    </source>
</evidence>
<comment type="function">
    <text evidence="7">With S5 and S12 plays an important role in translational accuracy.</text>
</comment>
<comment type="function">
    <text evidence="7">One of the primary rRNA binding proteins, it binds directly to 16S rRNA where it nucleates assembly of the body of the 30S subunit.</text>
</comment>
<dbReference type="InterPro" id="IPR022801">
    <property type="entry name" value="Ribosomal_uS4"/>
</dbReference>
<dbReference type="InterPro" id="IPR002942">
    <property type="entry name" value="S4_RNA-bd"/>
</dbReference>
<dbReference type="SUPFAM" id="SSF55174">
    <property type="entry name" value="Alpha-L RNA-binding motif"/>
    <property type="match status" value="1"/>
</dbReference>
<evidence type="ECO:0000256" key="2">
    <source>
        <dbReference type="ARBA" id="ARBA00022730"/>
    </source>
</evidence>
<dbReference type="OrthoDB" id="9803672at2"/>
<evidence type="ECO:0000313" key="8">
    <source>
        <dbReference type="EMBL" id="AUN98848.1"/>
    </source>
</evidence>
<dbReference type="PANTHER" id="PTHR11831">
    <property type="entry name" value="30S 40S RIBOSOMAL PROTEIN"/>
    <property type="match status" value="1"/>
</dbReference>
<dbReference type="HAMAP" id="MF_01306_B">
    <property type="entry name" value="Ribosomal_uS4_B"/>
    <property type="match status" value="1"/>
</dbReference>
<dbReference type="GO" id="GO:0042274">
    <property type="term" value="P:ribosomal small subunit biogenesis"/>
    <property type="evidence" value="ECO:0007669"/>
    <property type="project" value="TreeGrafter"/>
</dbReference>
<dbReference type="InterPro" id="IPR001912">
    <property type="entry name" value="Ribosomal_uS4_N"/>
</dbReference>
<keyword evidence="9" id="KW-1185">Reference proteome</keyword>
<evidence type="ECO:0000313" key="9">
    <source>
        <dbReference type="Proteomes" id="UP000235584"/>
    </source>
</evidence>
<proteinExistence type="inferred from homology"/>
<dbReference type="GO" id="GO:0015935">
    <property type="term" value="C:small ribosomal subunit"/>
    <property type="evidence" value="ECO:0007669"/>
    <property type="project" value="InterPro"/>
</dbReference>
<dbReference type="GO" id="GO:0019843">
    <property type="term" value="F:rRNA binding"/>
    <property type="evidence" value="ECO:0007669"/>
    <property type="project" value="UniProtKB-UniRule"/>
</dbReference>
<dbReference type="InterPro" id="IPR036986">
    <property type="entry name" value="S4_RNA-bd_sf"/>
</dbReference>
<name>A0A2K9NTM8_BACTC</name>
<dbReference type="SMART" id="SM00363">
    <property type="entry name" value="S4"/>
    <property type="match status" value="1"/>
</dbReference>
<dbReference type="EMBL" id="CP025704">
    <property type="protein sequence ID" value="AUN98848.1"/>
    <property type="molecule type" value="Genomic_DNA"/>
</dbReference>
<dbReference type="GO" id="GO:0003735">
    <property type="term" value="F:structural constituent of ribosome"/>
    <property type="evidence" value="ECO:0007669"/>
    <property type="project" value="InterPro"/>
</dbReference>
<dbReference type="KEGG" id="bsto:C0V70_12195"/>
<keyword evidence="3 7" id="KW-0694">RNA-binding</keyword>
<dbReference type="SMART" id="SM01390">
    <property type="entry name" value="Ribosomal_S4"/>
    <property type="match status" value="1"/>
</dbReference>